<dbReference type="EMBL" id="JH767601">
    <property type="protein sequence ID" value="EON68796.1"/>
    <property type="molecule type" value="Genomic_DNA"/>
</dbReference>
<dbReference type="GeneID" id="19905365"/>
<protein>
    <recommendedName>
        <fullName evidence="5">Apple domain-containing protein</fullName>
    </recommendedName>
</protein>
<keyword evidence="2" id="KW-0732">Signal</keyword>
<evidence type="ECO:0000313" key="4">
    <source>
        <dbReference type="Proteomes" id="UP000016924"/>
    </source>
</evidence>
<feature type="signal peptide" evidence="2">
    <location>
        <begin position="1"/>
        <end position="15"/>
    </location>
</feature>
<dbReference type="OrthoDB" id="271448at2759"/>
<reference evidence="4" key="1">
    <citation type="submission" date="2012-06" db="EMBL/GenBank/DDBJ databases">
        <title>The genome sequence of Coniosporium apollinis CBS 100218.</title>
        <authorList>
            <consortium name="The Broad Institute Genome Sequencing Platform"/>
            <person name="Cuomo C."/>
            <person name="Gorbushina A."/>
            <person name="Noack S."/>
            <person name="Walker B."/>
            <person name="Young S.K."/>
            <person name="Zeng Q."/>
            <person name="Gargeya S."/>
            <person name="Fitzgerald M."/>
            <person name="Haas B."/>
            <person name="Abouelleil A."/>
            <person name="Alvarado L."/>
            <person name="Arachchi H.M."/>
            <person name="Berlin A.M."/>
            <person name="Chapman S.B."/>
            <person name="Goldberg J."/>
            <person name="Griggs A."/>
            <person name="Gujja S."/>
            <person name="Hansen M."/>
            <person name="Howarth C."/>
            <person name="Imamovic A."/>
            <person name="Larimer J."/>
            <person name="McCowan C."/>
            <person name="Montmayeur A."/>
            <person name="Murphy C."/>
            <person name="Neiman D."/>
            <person name="Pearson M."/>
            <person name="Priest M."/>
            <person name="Roberts A."/>
            <person name="Saif S."/>
            <person name="Shea T."/>
            <person name="Sisk P."/>
            <person name="Sykes S."/>
            <person name="Wortman J."/>
            <person name="Nusbaum C."/>
            <person name="Birren B."/>
        </authorList>
    </citation>
    <scope>NUCLEOTIDE SEQUENCE [LARGE SCALE GENOMIC DNA]</scope>
    <source>
        <strain evidence="4">CBS 100218</strain>
    </source>
</reference>
<evidence type="ECO:0000256" key="1">
    <source>
        <dbReference type="SAM" id="MobiDB-lite"/>
    </source>
</evidence>
<feature type="chain" id="PRO_5012339087" description="Apple domain-containing protein" evidence="2">
    <location>
        <begin position="16"/>
        <end position="283"/>
    </location>
</feature>
<organism evidence="3 4">
    <name type="scientific">Coniosporium apollinis (strain CBS 100218)</name>
    <name type="common">Rock-inhabiting black yeast</name>
    <dbReference type="NCBI Taxonomy" id="1168221"/>
    <lineage>
        <taxon>Eukaryota</taxon>
        <taxon>Fungi</taxon>
        <taxon>Dikarya</taxon>
        <taxon>Ascomycota</taxon>
        <taxon>Pezizomycotina</taxon>
        <taxon>Dothideomycetes</taxon>
        <taxon>Dothideomycetes incertae sedis</taxon>
        <taxon>Coniosporium</taxon>
    </lineage>
</organism>
<dbReference type="OMA" id="ACIEVES"/>
<keyword evidence="4" id="KW-1185">Reference proteome</keyword>
<evidence type="ECO:0000313" key="3">
    <source>
        <dbReference type="EMBL" id="EON68796.1"/>
    </source>
</evidence>
<evidence type="ECO:0008006" key="5">
    <source>
        <dbReference type="Google" id="ProtNLM"/>
    </source>
</evidence>
<name>R7Z4E1_CONA1</name>
<dbReference type="RefSeq" id="XP_007784113.1">
    <property type="nucleotide sequence ID" value="XM_007785923.1"/>
</dbReference>
<dbReference type="PANTHER" id="PTHR36578">
    <property type="entry name" value="CHROMOSOME 15, WHOLE GENOME SHOTGUN SEQUENCE"/>
    <property type="match status" value="1"/>
</dbReference>
<feature type="region of interest" description="Disordered" evidence="1">
    <location>
        <begin position="92"/>
        <end position="113"/>
    </location>
</feature>
<dbReference type="STRING" id="1168221.R7Z4E1"/>
<dbReference type="Proteomes" id="UP000016924">
    <property type="component" value="Unassembled WGS sequence"/>
</dbReference>
<accession>R7Z4E1</accession>
<proteinExistence type="predicted"/>
<evidence type="ECO:0000256" key="2">
    <source>
        <dbReference type="SAM" id="SignalP"/>
    </source>
</evidence>
<gene>
    <name evidence="3" type="ORF">W97_08054</name>
</gene>
<sequence length="283" mass="29490">MRSLFLAGFASLALAAPRPQNIDIEAVEAAPDPVMVTPAVAAPSQGASVAAAVVEAAAATKVSLLKRTNMICGGEEDPSACIEVESKRDVQVRKRDGDCSKQPLGSGPVPSPDTAVAFSSNQDIQDLARSAPTPDGYSLVFSNLDGSLSASVYMGLTTMDSYDTLGCQNLCDRAVGCVAFNVYTERDPTINTNAESCPNSPSTTNFKCTLWGAPVSAEQATNKGQWRNPFQVVIAASNAYNRATPPPALGGFKGPFQLGGAINAPYAADGHDTFMGSRYDPSS</sequence>
<dbReference type="PANTHER" id="PTHR36578:SF1">
    <property type="entry name" value="APPLE DOMAIN-CONTAINING PROTEIN"/>
    <property type="match status" value="1"/>
</dbReference>
<dbReference type="HOGENOM" id="CLU_022878_0_0_1"/>
<dbReference type="AlphaFoldDB" id="R7Z4E1"/>